<dbReference type="EMBL" id="FNGV01000006">
    <property type="protein sequence ID" value="SDM23383.1"/>
    <property type="molecule type" value="Genomic_DNA"/>
</dbReference>
<dbReference type="Proteomes" id="UP000199440">
    <property type="component" value="Unassembled WGS sequence"/>
</dbReference>
<evidence type="ECO:0000313" key="5">
    <source>
        <dbReference type="Proteomes" id="UP000199440"/>
    </source>
</evidence>
<dbReference type="InterPro" id="IPR005181">
    <property type="entry name" value="SASA"/>
</dbReference>
<dbReference type="AlphaFoldDB" id="A0A1G9RJJ0"/>
<proteinExistence type="predicted"/>
<evidence type="ECO:0000256" key="1">
    <source>
        <dbReference type="ARBA" id="ARBA00022801"/>
    </source>
</evidence>
<organism evidence="4 5">
    <name type="scientific">Kriegella aquimaris</name>
    <dbReference type="NCBI Taxonomy" id="192904"/>
    <lineage>
        <taxon>Bacteria</taxon>
        <taxon>Pseudomonadati</taxon>
        <taxon>Bacteroidota</taxon>
        <taxon>Flavobacteriia</taxon>
        <taxon>Flavobacteriales</taxon>
        <taxon>Flavobacteriaceae</taxon>
        <taxon>Kriegella</taxon>
    </lineage>
</organism>
<accession>A0A1G9RJJ0</accession>
<keyword evidence="5" id="KW-1185">Reference proteome</keyword>
<dbReference type="PANTHER" id="PTHR22901:SF0">
    <property type="entry name" value="SIALATE O-ACETYLESTERASE"/>
    <property type="match status" value="1"/>
</dbReference>
<dbReference type="GO" id="GO:0001681">
    <property type="term" value="F:sialate O-acetylesterase activity"/>
    <property type="evidence" value="ECO:0007669"/>
    <property type="project" value="InterPro"/>
</dbReference>
<evidence type="ECO:0000259" key="3">
    <source>
        <dbReference type="Pfam" id="PF03629"/>
    </source>
</evidence>
<dbReference type="InterPro" id="IPR039329">
    <property type="entry name" value="SIAE"/>
</dbReference>
<keyword evidence="2" id="KW-0732">Signal</keyword>
<reference evidence="4 5" key="1">
    <citation type="submission" date="2016-10" db="EMBL/GenBank/DDBJ databases">
        <authorList>
            <person name="de Groot N.N."/>
        </authorList>
    </citation>
    <scope>NUCLEOTIDE SEQUENCE [LARGE SCALE GENOMIC DNA]</scope>
    <source>
        <strain evidence="4 5">DSM 19886</strain>
    </source>
</reference>
<evidence type="ECO:0000256" key="2">
    <source>
        <dbReference type="SAM" id="SignalP"/>
    </source>
</evidence>
<gene>
    <name evidence="4" type="ORF">SAMN04488514_106171</name>
</gene>
<evidence type="ECO:0000313" key="4">
    <source>
        <dbReference type="EMBL" id="SDM23383.1"/>
    </source>
</evidence>
<name>A0A1G9RJJ0_9FLAO</name>
<dbReference type="Pfam" id="PF03629">
    <property type="entry name" value="SASA"/>
    <property type="match status" value="1"/>
</dbReference>
<dbReference type="STRING" id="192904.SAMN04488514_106171"/>
<dbReference type="RefSeq" id="WP_089890286.1">
    <property type="nucleotide sequence ID" value="NZ_FNGV01000006.1"/>
</dbReference>
<dbReference type="OrthoDB" id="9816001at2"/>
<dbReference type="GO" id="GO:0005975">
    <property type="term" value="P:carbohydrate metabolic process"/>
    <property type="evidence" value="ECO:0007669"/>
    <property type="project" value="TreeGrafter"/>
</dbReference>
<feature type="chain" id="PRO_5011655655" evidence="2">
    <location>
        <begin position="23"/>
        <end position="483"/>
    </location>
</feature>
<dbReference type="SUPFAM" id="SSF52266">
    <property type="entry name" value="SGNH hydrolase"/>
    <property type="match status" value="1"/>
</dbReference>
<feature type="domain" description="Sialate O-acetylesterase" evidence="3">
    <location>
        <begin position="108"/>
        <end position="330"/>
    </location>
</feature>
<dbReference type="Gene3D" id="3.40.50.1110">
    <property type="entry name" value="SGNH hydrolase"/>
    <property type="match status" value="1"/>
</dbReference>
<feature type="signal peptide" evidence="2">
    <location>
        <begin position="1"/>
        <end position="22"/>
    </location>
</feature>
<sequence length="483" mass="53927">MKKTPFYFAMLLCLLLTTPGRAEVKLPAIVSSDMVLQRNTTVTLWGWADAGEKITISASWLDTPLQIKTDKAGNWKTEIKTTNDKNAQTIKITGDGSNILLENILFGEVWLCSGQSNMQQPLNGYTGQPTFGALEAISSSKNPNLRLFTVDRIGSKTPLKDIEKFTGWQAASPETVKDFSAIAYFYGQRLQEILDVPVGMIHTSWGGSSVQAWLSKEAMENYQKVDLDGVDITKGTNHIPTALYNSMIHPLIPYTIKGALWYQGESNRGEPENYKNLFPAMVKDWRTRWGIGDFPFYYVQIAPYMYGDNEVFATSDNSAFIRETQLQCLDLIPNSGMAVTMDIGDDYCIHPPKKKEVADRLLFNALNETYGFKTIDYAGPTFASLEAQEGGLLLKFDNAETGLFAHDELQGFEIAGEDKVFYPAEATIIDRKDVLVKSVKVPNPAAVRYAWRNWVVGTLFDTNLLPASSFRTDDWNDATKAAE</sequence>
<keyword evidence="1" id="KW-0378">Hydrolase</keyword>
<protein>
    <submittedName>
        <fullName evidence="4">Sialate O-acetylesterase</fullName>
    </submittedName>
</protein>
<dbReference type="PANTHER" id="PTHR22901">
    <property type="entry name" value="SIALATE O-ACETYLESTERASE"/>
    <property type="match status" value="1"/>
</dbReference>
<dbReference type="InterPro" id="IPR036514">
    <property type="entry name" value="SGNH_hydro_sf"/>
</dbReference>